<evidence type="ECO:0000313" key="1">
    <source>
        <dbReference type="EMBL" id="CAH3172721.1"/>
    </source>
</evidence>
<proteinExistence type="predicted"/>
<organism evidence="1 2">
    <name type="scientific">Porites lobata</name>
    <dbReference type="NCBI Taxonomy" id="104759"/>
    <lineage>
        <taxon>Eukaryota</taxon>
        <taxon>Metazoa</taxon>
        <taxon>Cnidaria</taxon>
        <taxon>Anthozoa</taxon>
        <taxon>Hexacorallia</taxon>
        <taxon>Scleractinia</taxon>
        <taxon>Fungiina</taxon>
        <taxon>Poritidae</taxon>
        <taxon>Porites</taxon>
    </lineage>
</organism>
<feature type="non-terminal residue" evidence="1">
    <location>
        <position position="442"/>
    </location>
</feature>
<dbReference type="EMBL" id="CALNXK010000176">
    <property type="protein sequence ID" value="CAH3172721.1"/>
    <property type="molecule type" value="Genomic_DNA"/>
</dbReference>
<sequence length="442" mass="50289">ICTKQPLRVQENAAFVIQRSALKGKGDWLVTDLGSFSNLGHSGKVLQVEDGDILASRRWPRRVEDRFELNKDEYLVLSTYWKHAKYSDYSRITTVVSKKGGHELDLALPFIPTASSTRQSIEDKVKHPMGPSTIYDKVFEEAGGMLDVEAISHAPRNIKQVKNARAKLKRASNDEDEFYSLLALGKEMGESCIKGLQWTPSPRVVYVEDWQMAEIVENFCQPDSTCVLSIDTTFNVGQFYVTSTTYQNAKFVNQRTGKLANLPGPALFHVRQDESQFLFFSNNLLEANYAFEKVRFVGGDRDKGQKGFLKPLKGVTYLPCKKHIEDNMKAKMQSLQLDASEKKIILEDVFGSKIPPKRGLVDYDIQNGMAPGIRREIGLKDDFFYNNAAECHNFRYKLKVEEDKAASVIAGFPKKLCSWVEAIESYRRMVFECRNNIQRSFI</sequence>
<dbReference type="Proteomes" id="UP001159405">
    <property type="component" value="Unassembled WGS sequence"/>
</dbReference>
<comment type="caution">
    <text evidence="1">The sequence shown here is derived from an EMBL/GenBank/DDBJ whole genome shotgun (WGS) entry which is preliminary data.</text>
</comment>
<name>A0ABN8R1R7_9CNID</name>
<protein>
    <submittedName>
        <fullName evidence="1">Uncharacterized protein</fullName>
    </submittedName>
</protein>
<keyword evidence="2" id="KW-1185">Reference proteome</keyword>
<evidence type="ECO:0000313" key="2">
    <source>
        <dbReference type="Proteomes" id="UP001159405"/>
    </source>
</evidence>
<gene>
    <name evidence="1" type="ORF">PLOB_00013164</name>
</gene>
<feature type="non-terminal residue" evidence="1">
    <location>
        <position position="1"/>
    </location>
</feature>
<reference evidence="1 2" key="1">
    <citation type="submission" date="2022-05" db="EMBL/GenBank/DDBJ databases">
        <authorList>
            <consortium name="Genoscope - CEA"/>
            <person name="William W."/>
        </authorList>
    </citation>
    <scope>NUCLEOTIDE SEQUENCE [LARGE SCALE GENOMIC DNA]</scope>
</reference>
<accession>A0ABN8R1R7</accession>